<dbReference type="AlphaFoldDB" id="A0A5B7JRG5"/>
<dbReference type="EMBL" id="VSRR010107966">
    <property type="protein sequence ID" value="MPC96946.1"/>
    <property type="molecule type" value="Genomic_DNA"/>
</dbReference>
<organism evidence="2 3">
    <name type="scientific">Portunus trituberculatus</name>
    <name type="common">Swimming crab</name>
    <name type="synonym">Neptunus trituberculatus</name>
    <dbReference type="NCBI Taxonomy" id="210409"/>
    <lineage>
        <taxon>Eukaryota</taxon>
        <taxon>Metazoa</taxon>
        <taxon>Ecdysozoa</taxon>
        <taxon>Arthropoda</taxon>
        <taxon>Crustacea</taxon>
        <taxon>Multicrustacea</taxon>
        <taxon>Malacostraca</taxon>
        <taxon>Eumalacostraca</taxon>
        <taxon>Eucarida</taxon>
        <taxon>Decapoda</taxon>
        <taxon>Pleocyemata</taxon>
        <taxon>Brachyura</taxon>
        <taxon>Eubrachyura</taxon>
        <taxon>Portunoidea</taxon>
        <taxon>Portunidae</taxon>
        <taxon>Portuninae</taxon>
        <taxon>Portunus</taxon>
    </lineage>
</organism>
<feature type="region of interest" description="Disordered" evidence="1">
    <location>
        <begin position="1"/>
        <end position="20"/>
    </location>
</feature>
<sequence length="64" mass="6993">MADLKTAGNESDENKYTIHTHFPPSTQTTFLFDGAFSPSLKCVASCFRAVRLVVMLPLAAAWST</sequence>
<protein>
    <submittedName>
        <fullName evidence="2">Uncharacterized protein</fullName>
    </submittedName>
</protein>
<gene>
    <name evidence="2" type="ORF">E2C01_092228</name>
</gene>
<reference evidence="2 3" key="1">
    <citation type="submission" date="2019-05" db="EMBL/GenBank/DDBJ databases">
        <title>Another draft genome of Portunus trituberculatus and its Hox gene families provides insights of decapod evolution.</title>
        <authorList>
            <person name="Jeong J.-H."/>
            <person name="Song I."/>
            <person name="Kim S."/>
            <person name="Choi T."/>
            <person name="Kim D."/>
            <person name="Ryu S."/>
            <person name="Kim W."/>
        </authorList>
    </citation>
    <scope>NUCLEOTIDE SEQUENCE [LARGE SCALE GENOMIC DNA]</scope>
    <source>
        <tissue evidence="2">Muscle</tissue>
    </source>
</reference>
<evidence type="ECO:0000313" key="3">
    <source>
        <dbReference type="Proteomes" id="UP000324222"/>
    </source>
</evidence>
<evidence type="ECO:0000256" key="1">
    <source>
        <dbReference type="SAM" id="MobiDB-lite"/>
    </source>
</evidence>
<accession>A0A5B7JRG5</accession>
<comment type="caution">
    <text evidence="2">The sequence shown here is derived from an EMBL/GenBank/DDBJ whole genome shotgun (WGS) entry which is preliminary data.</text>
</comment>
<keyword evidence="3" id="KW-1185">Reference proteome</keyword>
<dbReference type="Proteomes" id="UP000324222">
    <property type="component" value="Unassembled WGS sequence"/>
</dbReference>
<name>A0A5B7JRG5_PORTR</name>
<evidence type="ECO:0000313" key="2">
    <source>
        <dbReference type="EMBL" id="MPC96946.1"/>
    </source>
</evidence>
<proteinExistence type="predicted"/>